<dbReference type="GO" id="GO:0003677">
    <property type="term" value="F:DNA binding"/>
    <property type="evidence" value="ECO:0007669"/>
    <property type="project" value="InterPro"/>
</dbReference>
<dbReference type="Pfam" id="PF12728">
    <property type="entry name" value="HTH_17"/>
    <property type="match status" value="1"/>
</dbReference>
<evidence type="ECO:0000313" key="3">
    <source>
        <dbReference type="Proteomes" id="UP000184512"/>
    </source>
</evidence>
<name>A0A1M6LVL6_9ACTN</name>
<evidence type="ECO:0000259" key="1">
    <source>
        <dbReference type="Pfam" id="PF12728"/>
    </source>
</evidence>
<dbReference type="InterPro" id="IPR010093">
    <property type="entry name" value="SinI_DNA-bd"/>
</dbReference>
<dbReference type="InterPro" id="IPR041657">
    <property type="entry name" value="HTH_17"/>
</dbReference>
<gene>
    <name evidence="2" type="ORF">SAMN02745244_03177</name>
</gene>
<sequence length="141" mass="15293">MKLDTSRGRVMANDREVELAAQVLAELSCPDGSLAVSRNHEVSEVPEEIGRLLQHVLDVLARGGTVTVGSMPAVLTTTTAAGILGISRPTLMKLIDKGEIPSHKVGSHTRLKAVDVYSALRARRERERAAFAELMELDYDS</sequence>
<dbReference type="AlphaFoldDB" id="A0A1M6LVL6"/>
<dbReference type="STRING" id="1123357.SAMN02745244_03177"/>
<dbReference type="EMBL" id="FQZG01000076">
    <property type="protein sequence ID" value="SHJ75231.1"/>
    <property type="molecule type" value="Genomic_DNA"/>
</dbReference>
<evidence type="ECO:0000313" key="2">
    <source>
        <dbReference type="EMBL" id="SHJ75231.1"/>
    </source>
</evidence>
<reference evidence="2 3" key="1">
    <citation type="submission" date="2016-11" db="EMBL/GenBank/DDBJ databases">
        <authorList>
            <person name="Jaros S."/>
            <person name="Januszkiewicz K."/>
            <person name="Wedrychowicz H."/>
        </authorList>
    </citation>
    <scope>NUCLEOTIDE SEQUENCE [LARGE SCALE GENOMIC DNA]</scope>
    <source>
        <strain evidence="2 3">DSM 12906</strain>
    </source>
</reference>
<proteinExistence type="predicted"/>
<protein>
    <submittedName>
        <fullName evidence="2">DNA binding domain-containing protein, excisionase family</fullName>
    </submittedName>
</protein>
<keyword evidence="3" id="KW-1185">Reference proteome</keyword>
<dbReference type="RefSeq" id="WP_073190138.1">
    <property type="nucleotide sequence ID" value="NZ_FQZG01000076.1"/>
</dbReference>
<dbReference type="Proteomes" id="UP000184512">
    <property type="component" value="Unassembled WGS sequence"/>
</dbReference>
<feature type="domain" description="Helix-turn-helix" evidence="1">
    <location>
        <begin position="74"/>
        <end position="116"/>
    </location>
</feature>
<accession>A0A1M6LVL6</accession>
<organism evidence="2 3">
    <name type="scientific">Tessaracoccus bendigoensis DSM 12906</name>
    <dbReference type="NCBI Taxonomy" id="1123357"/>
    <lineage>
        <taxon>Bacteria</taxon>
        <taxon>Bacillati</taxon>
        <taxon>Actinomycetota</taxon>
        <taxon>Actinomycetes</taxon>
        <taxon>Propionibacteriales</taxon>
        <taxon>Propionibacteriaceae</taxon>
        <taxon>Tessaracoccus</taxon>
    </lineage>
</organism>
<dbReference type="NCBIfam" id="TIGR01764">
    <property type="entry name" value="excise"/>
    <property type="match status" value="1"/>
</dbReference>